<evidence type="ECO:0000259" key="4">
    <source>
        <dbReference type="SMART" id="SM00065"/>
    </source>
</evidence>
<keyword evidence="6" id="KW-1185">Reference proteome</keyword>
<dbReference type="OrthoDB" id="9764154at2"/>
<dbReference type="InterPro" id="IPR003018">
    <property type="entry name" value="GAF"/>
</dbReference>
<evidence type="ECO:0000256" key="1">
    <source>
        <dbReference type="ARBA" id="ARBA00022679"/>
    </source>
</evidence>
<keyword evidence="1" id="KW-0808">Transferase</keyword>
<protein>
    <submittedName>
        <fullName evidence="5">Histidine kinase</fullName>
    </submittedName>
</protein>
<dbReference type="AlphaFoldDB" id="A0A1I5HQZ0"/>
<dbReference type="SUPFAM" id="SSF55874">
    <property type="entry name" value="ATPase domain of HSP90 chaperone/DNA topoisomerase II/histidine kinase"/>
    <property type="match status" value="1"/>
</dbReference>
<evidence type="ECO:0000313" key="5">
    <source>
        <dbReference type="EMBL" id="SFO50549.1"/>
    </source>
</evidence>
<feature type="domain" description="GAF" evidence="4">
    <location>
        <begin position="23"/>
        <end position="174"/>
    </location>
</feature>
<dbReference type="InterPro" id="IPR036890">
    <property type="entry name" value="HATPase_C_sf"/>
</dbReference>
<dbReference type="GO" id="GO:0000160">
    <property type="term" value="P:phosphorelay signal transduction system"/>
    <property type="evidence" value="ECO:0007669"/>
    <property type="project" value="UniProtKB-KW"/>
</dbReference>
<dbReference type="Gene3D" id="3.30.450.40">
    <property type="match status" value="1"/>
</dbReference>
<evidence type="ECO:0000313" key="6">
    <source>
        <dbReference type="Proteomes" id="UP000199614"/>
    </source>
</evidence>
<dbReference type="RefSeq" id="WP_093356310.1">
    <property type="nucleotide sequence ID" value="NZ_FOUY01000072.1"/>
</dbReference>
<dbReference type="Pfam" id="PF13185">
    <property type="entry name" value="GAF_2"/>
    <property type="match status" value="1"/>
</dbReference>
<gene>
    <name evidence="5" type="ORF">SAMN05216207_107211</name>
</gene>
<proteinExistence type="predicted"/>
<dbReference type="InterPro" id="IPR050482">
    <property type="entry name" value="Sensor_HK_TwoCompSys"/>
</dbReference>
<dbReference type="GO" id="GO:0016301">
    <property type="term" value="F:kinase activity"/>
    <property type="evidence" value="ECO:0007669"/>
    <property type="project" value="UniProtKB-KW"/>
</dbReference>
<dbReference type="PANTHER" id="PTHR24421">
    <property type="entry name" value="NITRATE/NITRITE SENSOR PROTEIN NARX-RELATED"/>
    <property type="match status" value="1"/>
</dbReference>
<name>A0A1I5HQZ0_PSUAM</name>
<keyword evidence="3" id="KW-0902">Two-component regulatory system</keyword>
<reference evidence="5 6" key="1">
    <citation type="submission" date="2016-10" db="EMBL/GenBank/DDBJ databases">
        <authorList>
            <person name="de Groot N.N."/>
        </authorList>
    </citation>
    <scope>NUCLEOTIDE SEQUENCE [LARGE SCALE GENOMIC DNA]</scope>
    <source>
        <strain evidence="5 6">CGMCC 4.1877</strain>
    </source>
</reference>
<dbReference type="InterPro" id="IPR029016">
    <property type="entry name" value="GAF-like_dom_sf"/>
</dbReference>
<dbReference type="Pfam" id="PF02518">
    <property type="entry name" value="HATPase_c"/>
    <property type="match status" value="1"/>
</dbReference>
<accession>A0A1I5HQZ0</accession>
<evidence type="ECO:0000256" key="2">
    <source>
        <dbReference type="ARBA" id="ARBA00022777"/>
    </source>
</evidence>
<dbReference type="STRING" id="260086.SAMN05216207_107211"/>
<dbReference type="Proteomes" id="UP000199614">
    <property type="component" value="Unassembled WGS sequence"/>
</dbReference>
<dbReference type="InterPro" id="IPR003594">
    <property type="entry name" value="HATPase_dom"/>
</dbReference>
<dbReference type="SUPFAM" id="SSF55781">
    <property type="entry name" value="GAF domain-like"/>
    <property type="match status" value="1"/>
</dbReference>
<dbReference type="CDD" id="cd16917">
    <property type="entry name" value="HATPase_UhpB-NarQ-NarX-like"/>
    <property type="match status" value="1"/>
</dbReference>
<sequence length="390" mass="41729">MEWQRPTRVGRVELIRMLLALPDVDDVLDLVARTVCETTGFTRSMIIDLDGPSGRVRGRAGHGAPEGSVASVRGLVDDFPLFGQLVSSGETLMVDPQELASLVPPHYVDLFHVRDLVVAEPLRSERLGLLGIVFCDGGGVSGFQPSAADVRALQEMADVAALAFQHALLLNRSAVLQSLRERAQLAADLHDGVTQQIYAACLEVDELRSSPELTPDDAVVLDRLALRLDTASAKLRSAMQQMVRGDTSDDEKDVSGSVIDRIRALIDESCRSGALTGDIEVKGDGPEPDPARADVMVRTVREGLVNVAKHAGATQIEVQVRRGNSWWTVEISDDGAGSATAVRRTLASGGSVFGLRGLNENVARLGGRLWVSDAPRLLGIRLGVAVPVAD</sequence>
<keyword evidence="2 5" id="KW-0418">Kinase</keyword>
<dbReference type="Gene3D" id="1.20.5.1930">
    <property type="match status" value="1"/>
</dbReference>
<dbReference type="EMBL" id="FOUY01000072">
    <property type="protein sequence ID" value="SFO50549.1"/>
    <property type="molecule type" value="Genomic_DNA"/>
</dbReference>
<dbReference type="Gene3D" id="3.30.565.10">
    <property type="entry name" value="Histidine kinase-like ATPase, C-terminal domain"/>
    <property type="match status" value="1"/>
</dbReference>
<dbReference type="SMART" id="SM00065">
    <property type="entry name" value="GAF"/>
    <property type="match status" value="1"/>
</dbReference>
<evidence type="ECO:0000256" key="3">
    <source>
        <dbReference type="ARBA" id="ARBA00023012"/>
    </source>
</evidence>
<organism evidence="5 6">
    <name type="scientific">Pseudonocardia ammonioxydans</name>
    <dbReference type="NCBI Taxonomy" id="260086"/>
    <lineage>
        <taxon>Bacteria</taxon>
        <taxon>Bacillati</taxon>
        <taxon>Actinomycetota</taxon>
        <taxon>Actinomycetes</taxon>
        <taxon>Pseudonocardiales</taxon>
        <taxon>Pseudonocardiaceae</taxon>
        <taxon>Pseudonocardia</taxon>
    </lineage>
</organism>